<keyword evidence="7" id="KW-0560">Oxidoreductase</keyword>
<evidence type="ECO:0000256" key="6">
    <source>
        <dbReference type="ARBA" id="ARBA00022840"/>
    </source>
</evidence>
<comment type="subcellular location">
    <subcellularLocation>
        <location evidence="1">Peroxisome</location>
    </subcellularLocation>
</comment>
<dbReference type="FunFam" id="3.30.300.30:FF:000007">
    <property type="entry name" value="4-coumarate--CoA ligase 2"/>
    <property type="match status" value="1"/>
</dbReference>
<comment type="catalytic activity">
    <reaction evidence="11">
        <text>firefly D-luciferin + ATP + O2 = firefly oxyluciferin + hnu + AMP + CO2 + diphosphate</text>
        <dbReference type="Rhea" id="RHEA:10732"/>
        <dbReference type="ChEBI" id="CHEBI:15379"/>
        <dbReference type="ChEBI" id="CHEBI:16526"/>
        <dbReference type="ChEBI" id="CHEBI:16792"/>
        <dbReference type="ChEBI" id="CHEBI:30212"/>
        <dbReference type="ChEBI" id="CHEBI:30616"/>
        <dbReference type="ChEBI" id="CHEBI:33019"/>
        <dbReference type="ChEBI" id="CHEBI:58038"/>
        <dbReference type="ChEBI" id="CHEBI:456215"/>
        <dbReference type="EC" id="1.13.12.7"/>
    </reaction>
</comment>
<evidence type="ECO:0000256" key="11">
    <source>
        <dbReference type="ARBA" id="ARBA00048497"/>
    </source>
</evidence>
<accession>A0A8S1C7E4</accession>
<evidence type="ECO:0000313" key="14">
    <source>
        <dbReference type="EMBL" id="CAB3363097.1"/>
    </source>
</evidence>
<feature type="domain" description="AMP-binding enzyme C-terminal" evidence="13">
    <location>
        <begin position="489"/>
        <end position="565"/>
    </location>
</feature>
<evidence type="ECO:0000256" key="9">
    <source>
        <dbReference type="ARBA" id="ARBA00023223"/>
    </source>
</evidence>
<dbReference type="GO" id="GO:0046949">
    <property type="term" value="P:fatty-acyl-CoA biosynthetic process"/>
    <property type="evidence" value="ECO:0007669"/>
    <property type="project" value="TreeGrafter"/>
</dbReference>
<feature type="domain" description="AMP-dependent synthetase/ligase" evidence="12">
    <location>
        <begin position="63"/>
        <end position="438"/>
    </location>
</feature>
<organism evidence="14 15">
    <name type="scientific">Cloeon dipterum</name>
    <dbReference type="NCBI Taxonomy" id="197152"/>
    <lineage>
        <taxon>Eukaryota</taxon>
        <taxon>Metazoa</taxon>
        <taxon>Ecdysozoa</taxon>
        <taxon>Arthropoda</taxon>
        <taxon>Hexapoda</taxon>
        <taxon>Insecta</taxon>
        <taxon>Pterygota</taxon>
        <taxon>Palaeoptera</taxon>
        <taxon>Ephemeroptera</taxon>
        <taxon>Pisciforma</taxon>
        <taxon>Baetidae</taxon>
        <taxon>Cloeon</taxon>
    </lineage>
</organism>
<reference evidence="14 15" key="1">
    <citation type="submission" date="2020-04" db="EMBL/GenBank/DDBJ databases">
        <authorList>
            <person name="Alioto T."/>
            <person name="Alioto T."/>
            <person name="Gomez Garrido J."/>
        </authorList>
    </citation>
    <scope>NUCLEOTIDE SEQUENCE [LARGE SCALE GENOMIC DNA]</scope>
</reference>
<keyword evidence="5" id="KW-0547">Nucleotide-binding</keyword>
<dbReference type="GO" id="GO:0004497">
    <property type="term" value="F:monooxygenase activity"/>
    <property type="evidence" value="ECO:0007669"/>
    <property type="project" value="UniProtKB-KW"/>
</dbReference>
<dbReference type="PANTHER" id="PTHR24096">
    <property type="entry name" value="LONG-CHAIN-FATTY-ACID--COA LIGASE"/>
    <property type="match status" value="1"/>
</dbReference>
<dbReference type="GO" id="GO:0008218">
    <property type="term" value="P:bioluminescence"/>
    <property type="evidence" value="ECO:0007669"/>
    <property type="project" value="UniProtKB-KW"/>
</dbReference>
<protein>
    <recommendedName>
        <fullName evidence="4">Luciferin 4-monooxygenase</fullName>
        <ecNumber evidence="3">1.13.12.7</ecNumber>
    </recommendedName>
</protein>
<evidence type="ECO:0000256" key="10">
    <source>
        <dbReference type="ARBA" id="ARBA00023262"/>
    </source>
</evidence>
<evidence type="ECO:0000259" key="12">
    <source>
        <dbReference type="Pfam" id="PF00501"/>
    </source>
</evidence>
<evidence type="ECO:0000256" key="4">
    <source>
        <dbReference type="ARBA" id="ARBA00019043"/>
    </source>
</evidence>
<dbReference type="PROSITE" id="PS00455">
    <property type="entry name" value="AMP_BINDING"/>
    <property type="match status" value="1"/>
</dbReference>
<keyword evidence="6" id="KW-0067">ATP-binding</keyword>
<dbReference type="InterPro" id="IPR020845">
    <property type="entry name" value="AMP-binding_CS"/>
</dbReference>
<proteinExistence type="inferred from homology"/>
<keyword evidence="15" id="KW-1185">Reference proteome</keyword>
<dbReference type="InterPro" id="IPR000873">
    <property type="entry name" value="AMP-dep_synth/lig_dom"/>
</dbReference>
<evidence type="ECO:0000256" key="2">
    <source>
        <dbReference type="ARBA" id="ARBA00006432"/>
    </source>
</evidence>
<dbReference type="PANTHER" id="PTHR24096:SF394">
    <property type="entry name" value="LUCIFERIN 4-MONOOXYGENASE"/>
    <property type="match status" value="1"/>
</dbReference>
<dbReference type="GO" id="GO:0004467">
    <property type="term" value="F:long-chain fatty acid-CoA ligase activity"/>
    <property type="evidence" value="ECO:0007669"/>
    <property type="project" value="TreeGrafter"/>
</dbReference>
<dbReference type="Gene3D" id="3.40.50.12780">
    <property type="entry name" value="N-terminal domain of ligase-like"/>
    <property type="match status" value="1"/>
</dbReference>
<evidence type="ECO:0000256" key="1">
    <source>
        <dbReference type="ARBA" id="ARBA00004275"/>
    </source>
</evidence>
<dbReference type="Pfam" id="PF13193">
    <property type="entry name" value="AMP-binding_C"/>
    <property type="match status" value="1"/>
</dbReference>
<dbReference type="FunFam" id="3.40.50.12780:FF:000003">
    <property type="entry name" value="Long-chain-fatty-acid--CoA ligase FadD"/>
    <property type="match status" value="1"/>
</dbReference>
<dbReference type="InterPro" id="IPR042099">
    <property type="entry name" value="ANL_N_sf"/>
</dbReference>
<dbReference type="AlphaFoldDB" id="A0A8S1C7E4"/>
<dbReference type="EC" id="1.13.12.7" evidence="3"/>
<evidence type="ECO:0000259" key="13">
    <source>
        <dbReference type="Pfam" id="PF13193"/>
    </source>
</evidence>
<keyword evidence="8" id="KW-0576">Peroxisome</keyword>
<comment type="similarity">
    <text evidence="2">Belongs to the ATP-dependent AMP-binding enzyme family.</text>
</comment>
<dbReference type="CDD" id="cd05911">
    <property type="entry name" value="Firefly_Luc_like"/>
    <property type="match status" value="1"/>
</dbReference>
<dbReference type="Proteomes" id="UP000494165">
    <property type="component" value="Unassembled WGS sequence"/>
</dbReference>
<evidence type="ECO:0000256" key="5">
    <source>
        <dbReference type="ARBA" id="ARBA00022741"/>
    </source>
</evidence>
<evidence type="ECO:0000313" key="15">
    <source>
        <dbReference type="Proteomes" id="UP000494165"/>
    </source>
</evidence>
<gene>
    <name evidence="14" type="ORF">CLODIP_2_CD14776</name>
</gene>
<keyword evidence="9" id="KW-0455">Luminescence</keyword>
<dbReference type="OrthoDB" id="10253869at2759"/>
<dbReference type="GO" id="GO:0005524">
    <property type="term" value="F:ATP binding"/>
    <property type="evidence" value="ECO:0007669"/>
    <property type="project" value="UniProtKB-KW"/>
</dbReference>
<evidence type="ECO:0000256" key="3">
    <source>
        <dbReference type="ARBA" id="ARBA00012532"/>
    </source>
</evidence>
<sequence length="575" mass="62619">MLGLNMSKDLARKILAPSRTIAFRHRSTAHIKEDYIDRTNNVVQSPFSGVVVPKLNVSDYIWRNSDRWKHWPAVTCAVTGRSFSFCEARAAAERLGIALPATLGLRQGDVVGVVMPNMPEYAITFLGLASAGIIVSPANPLYTAEELARQFENCGAKAVVTTPEHFTKVQEALSKVPGGGGPIVVTTGGPEGNDIFSLDELMEREFSRRTPRFDRPDPDSIVALPYSSGTTGLPKGVVILHRNMVANLCQLEHPNVLSFPPYGAPQDVTVGVLPFFHIYGLNGLLNISLSIGRHTITIPKFEPKVFASIFTKYKPSVLALVPPLVMYLTQSELVTSSDLSRVRFISCGAAPATKSLIEQFMIKANCPDLDFREGYGLTETSCAATFRPSWSGDDKIGSCGLPVSLTEVKVVDEQGQALPLGQTGELWLRGPQVMQGYFRNEKATKETLTDDGWLMTGDIAYLDNDGYVFIVDRLKELIKVKGLQVSPTELEGILRKMDGVADVAVLGVPDQRAGEVPKAFVVVKEGSTIAENDVAAFVEARVAEFKRLAGGVKFIKEIPKNAAGKILRKNLKSLL</sequence>
<dbReference type="Pfam" id="PF00501">
    <property type="entry name" value="AMP-binding"/>
    <property type="match status" value="1"/>
</dbReference>
<dbReference type="InterPro" id="IPR045851">
    <property type="entry name" value="AMP-bd_C_sf"/>
</dbReference>
<keyword evidence="10" id="KW-0599">Photoprotein</keyword>
<dbReference type="SUPFAM" id="SSF56801">
    <property type="entry name" value="Acetyl-CoA synthetase-like"/>
    <property type="match status" value="1"/>
</dbReference>
<dbReference type="GO" id="GO:0005777">
    <property type="term" value="C:peroxisome"/>
    <property type="evidence" value="ECO:0007669"/>
    <property type="project" value="UniProtKB-SubCell"/>
</dbReference>
<dbReference type="Gene3D" id="3.30.300.30">
    <property type="match status" value="1"/>
</dbReference>
<evidence type="ECO:0000256" key="7">
    <source>
        <dbReference type="ARBA" id="ARBA00023033"/>
    </source>
</evidence>
<comment type="caution">
    <text evidence="14">The sequence shown here is derived from an EMBL/GenBank/DDBJ whole genome shotgun (WGS) entry which is preliminary data.</text>
</comment>
<dbReference type="EMBL" id="CADEPI010000011">
    <property type="protein sequence ID" value="CAB3363097.1"/>
    <property type="molecule type" value="Genomic_DNA"/>
</dbReference>
<dbReference type="InterPro" id="IPR025110">
    <property type="entry name" value="AMP-bd_C"/>
</dbReference>
<evidence type="ECO:0000256" key="8">
    <source>
        <dbReference type="ARBA" id="ARBA00023140"/>
    </source>
</evidence>
<keyword evidence="7" id="KW-0503">Monooxygenase</keyword>
<name>A0A8S1C7E4_9INSE</name>